<dbReference type="EMBL" id="DYVE01000356">
    <property type="protein sequence ID" value="HJG29752.1"/>
    <property type="molecule type" value="Genomic_DNA"/>
</dbReference>
<evidence type="ECO:0000256" key="5">
    <source>
        <dbReference type="ARBA" id="ARBA00022691"/>
    </source>
</evidence>
<dbReference type="Pfam" id="PF02527">
    <property type="entry name" value="GidB"/>
    <property type="match status" value="1"/>
</dbReference>
<comment type="similarity">
    <text evidence="6">Belongs to the methyltransferase superfamily. RNA methyltransferase RsmG family.</text>
</comment>
<reference evidence="7" key="2">
    <citation type="submission" date="2021-09" db="EMBL/GenBank/DDBJ databases">
        <authorList>
            <person name="Gilroy R."/>
        </authorList>
    </citation>
    <scope>NUCLEOTIDE SEQUENCE</scope>
    <source>
        <strain evidence="7">ChiBcec21-2208</strain>
    </source>
</reference>
<feature type="binding site" evidence="6">
    <location>
        <position position="81"/>
    </location>
    <ligand>
        <name>S-adenosyl-L-methionine</name>
        <dbReference type="ChEBI" id="CHEBI:59789"/>
    </ligand>
</feature>
<keyword evidence="4 6" id="KW-0808">Transferase</keyword>
<comment type="subcellular location">
    <subcellularLocation>
        <location evidence="6">Cytoplasm</location>
    </subcellularLocation>
</comment>
<evidence type="ECO:0000313" key="8">
    <source>
        <dbReference type="Proteomes" id="UP000782880"/>
    </source>
</evidence>
<protein>
    <recommendedName>
        <fullName evidence="6">Ribosomal RNA small subunit methyltransferase G</fullName>
        <ecNumber evidence="6">2.1.1.-</ecNumber>
    </recommendedName>
    <alternativeName>
        <fullName evidence="6">16S rRNA 7-methylguanosine methyltransferase</fullName>
        <shortName evidence="6">16S rRNA m7G methyltransferase</shortName>
    </alternativeName>
</protein>
<keyword evidence="3 6" id="KW-0489">Methyltransferase</keyword>
<organism evidence="7 8">
    <name type="scientific">Subdoligranulum variabile</name>
    <dbReference type="NCBI Taxonomy" id="214851"/>
    <lineage>
        <taxon>Bacteria</taxon>
        <taxon>Bacillati</taxon>
        <taxon>Bacillota</taxon>
        <taxon>Clostridia</taxon>
        <taxon>Eubacteriales</taxon>
        <taxon>Oscillospiraceae</taxon>
        <taxon>Subdoligranulum</taxon>
    </lineage>
</organism>
<evidence type="ECO:0000256" key="4">
    <source>
        <dbReference type="ARBA" id="ARBA00022679"/>
    </source>
</evidence>
<evidence type="ECO:0000256" key="6">
    <source>
        <dbReference type="HAMAP-Rule" id="MF_00074"/>
    </source>
</evidence>
<dbReference type="EC" id="2.1.1.-" evidence="6"/>
<dbReference type="Gene3D" id="3.40.50.150">
    <property type="entry name" value="Vaccinia Virus protein VP39"/>
    <property type="match status" value="1"/>
</dbReference>
<feature type="binding site" evidence="6">
    <location>
        <begin position="127"/>
        <end position="128"/>
    </location>
    <ligand>
        <name>S-adenosyl-L-methionine</name>
        <dbReference type="ChEBI" id="CHEBI:59789"/>
    </ligand>
</feature>
<gene>
    <name evidence="6 7" type="primary">rsmG</name>
    <name evidence="7" type="ORF">K8V20_14050</name>
</gene>
<feature type="binding site" evidence="6">
    <location>
        <position position="145"/>
    </location>
    <ligand>
        <name>S-adenosyl-L-methionine</name>
        <dbReference type="ChEBI" id="CHEBI:59789"/>
    </ligand>
</feature>
<keyword evidence="2 6" id="KW-0698">rRNA processing</keyword>
<evidence type="ECO:0000313" key="7">
    <source>
        <dbReference type="EMBL" id="HJG29752.1"/>
    </source>
</evidence>
<evidence type="ECO:0000256" key="3">
    <source>
        <dbReference type="ARBA" id="ARBA00022603"/>
    </source>
</evidence>
<evidence type="ECO:0000256" key="2">
    <source>
        <dbReference type="ARBA" id="ARBA00022552"/>
    </source>
</evidence>
<reference evidence="7" key="1">
    <citation type="journal article" date="2021" name="PeerJ">
        <title>Extensive microbial diversity within the chicken gut microbiome revealed by metagenomics and culture.</title>
        <authorList>
            <person name="Gilroy R."/>
            <person name="Ravi A."/>
            <person name="Getino M."/>
            <person name="Pursley I."/>
            <person name="Horton D.L."/>
            <person name="Alikhan N.F."/>
            <person name="Baker D."/>
            <person name="Gharbi K."/>
            <person name="Hall N."/>
            <person name="Watson M."/>
            <person name="Adriaenssens E.M."/>
            <person name="Foster-Nyarko E."/>
            <person name="Jarju S."/>
            <person name="Secka A."/>
            <person name="Antonio M."/>
            <person name="Oren A."/>
            <person name="Chaudhuri R.R."/>
            <person name="La Ragione R."/>
            <person name="Hildebrand F."/>
            <person name="Pallen M.J."/>
        </authorList>
    </citation>
    <scope>NUCLEOTIDE SEQUENCE</scope>
    <source>
        <strain evidence="7">ChiBcec21-2208</strain>
    </source>
</reference>
<dbReference type="AlphaFoldDB" id="A0A921IPP3"/>
<comment type="function">
    <text evidence="6">Specifically methylates the N7 position of a guanine in 16S rRNA.</text>
</comment>
<sequence length="234" mass="25351">MIDQERLAQKCSTWNIALSPAQLDLLDRYAEILVDYNQKVNLTAITTPEGIEDRHFADSLLFAAQPEVTGKVVDVGTGAGFPGVVAKIYKPDLELTLMEPTGKRVDFLKYLCAELGLTGVEFAKERAEEAARKVWREQFDVACARAVAALPVLCEYCLPLVKPGGRFIALKGPEADAEAKVAANALKKLGGQYAGTRTFTLPDGSARGLVVCKKISQTPTVYPRNGGKIAKKPL</sequence>
<name>A0A921IPP3_9FIRM</name>
<keyword evidence="1 6" id="KW-0963">Cytoplasm</keyword>
<dbReference type="Proteomes" id="UP000782880">
    <property type="component" value="Unassembled WGS sequence"/>
</dbReference>
<dbReference type="PANTHER" id="PTHR31760">
    <property type="entry name" value="S-ADENOSYL-L-METHIONINE-DEPENDENT METHYLTRANSFERASES SUPERFAMILY PROTEIN"/>
    <property type="match status" value="1"/>
</dbReference>
<dbReference type="SUPFAM" id="SSF53335">
    <property type="entry name" value="S-adenosyl-L-methionine-dependent methyltransferases"/>
    <property type="match status" value="1"/>
</dbReference>
<dbReference type="FunFam" id="3.40.50.150:FF:000041">
    <property type="entry name" value="Ribosomal RNA small subunit methyltransferase G"/>
    <property type="match status" value="1"/>
</dbReference>
<evidence type="ECO:0000256" key="1">
    <source>
        <dbReference type="ARBA" id="ARBA00022490"/>
    </source>
</evidence>
<dbReference type="GO" id="GO:0070043">
    <property type="term" value="F:rRNA (guanine-N7-)-methyltransferase activity"/>
    <property type="evidence" value="ECO:0007669"/>
    <property type="project" value="UniProtKB-UniRule"/>
</dbReference>
<dbReference type="InterPro" id="IPR029063">
    <property type="entry name" value="SAM-dependent_MTases_sf"/>
</dbReference>
<dbReference type="PANTHER" id="PTHR31760:SF0">
    <property type="entry name" value="S-ADENOSYL-L-METHIONINE-DEPENDENT METHYLTRANSFERASES SUPERFAMILY PROTEIN"/>
    <property type="match status" value="1"/>
</dbReference>
<dbReference type="HAMAP" id="MF_00074">
    <property type="entry name" value="16SrRNA_methyltr_G"/>
    <property type="match status" value="1"/>
</dbReference>
<dbReference type="GO" id="GO:0005829">
    <property type="term" value="C:cytosol"/>
    <property type="evidence" value="ECO:0007669"/>
    <property type="project" value="TreeGrafter"/>
</dbReference>
<dbReference type="NCBIfam" id="TIGR00138">
    <property type="entry name" value="rsmG_gidB"/>
    <property type="match status" value="1"/>
</dbReference>
<keyword evidence="5 6" id="KW-0949">S-adenosyl-L-methionine</keyword>
<dbReference type="PIRSF" id="PIRSF003078">
    <property type="entry name" value="GidB"/>
    <property type="match status" value="1"/>
</dbReference>
<comment type="caution">
    <text evidence="7">The sequence shown here is derived from an EMBL/GenBank/DDBJ whole genome shotgun (WGS) entry which is preliminary data.</text>
</comment>
<proteinExistence type="inferred from homology"/>
<dbReference type="CDD" id="cd02440">
    <property type="entry name" value="AdoMet_MTases"/>
    <property type="match status" value="1"/>
</dbReference>
<feature type="binding site" evidence="6">
    <location>
        <position position="76"/>
    </location>
    <ligand>
        <name>S-adenosyl-L-methionine</name>
        <dbReference type="ChEBI" id="CHEBI:59789"/>
    </ligand>
</feature>
<feature type="binding site" evidence="6">
    <location>
        <begin position="99"/>
        <end position="101"/>
    </location>
    <ligand>
        <name>S-adenosyl-L-methionine</name>
        <dbReference type="ChEBI" id="CHEBI:59789"/>
    </ligand>
</feature>
<dbReference type="InterPro" id="IPR003682">
    <property type="entry name" value="rRNA_ssu_MeTfrase_G"/>
</dbReference>
<accession>A0A921IPP3</accession>